<comment type="caution">
    <text evidence="7">The sequence shown here is derived from an EMBL/GenBank/DDBJ whole genome shotgun (WGS) entry which is preliminary data.</text>
</comment>
<dbReference type="EMBL" id="JACSQM010000001">
    <property type="protein sequence ID" value="MBD7962689.1"/>
    <property type="molecule type" value="Genomic_DNA"/>
</dbReference>
<feature type="transmembrane region" description="Helical" evidence="6">
    <location>
        <begin position="401"/>
        <end position="417"/>
    </location>
</feature>
<feature type="transmembrane region" description="Helical" evidence="6">
    <location>
        <begin position="87"/>
        <end position="108"/>
    </location>
</feature>
<dbReference type="Proteomes" id="UP000603641">
    <property type="component" value="Unassembled WGS sequence"/>
</dbReference>
<dbReference type="CDD" id="cd13124">
    <property type="entry name" value="MATE_SpoVB_like"/>
    <property type="match status" value="1"/>
</dbReference>
<feature type="transmembrane region" description="Helical" evidence="6">
    <location>
        <begin position="192"/>
        <end position="216"/>
    </location>
</feature>
<feature type="transmembrane region" description="Helical" evidence="6">
    <location>
        <begin position="45"/>
        <end position="67"/>
    </location>
</feature>
<dbReference type="PANTHER" id="PTHR30250">
    <property type="entry name" value="PST FAMILY PREDICTED COLANIC ACID TRANSPORTER"/>
    <property type="match status" value="1"/>
</dbReference>
<dbReference type="InterPro" id="IPR024923">
    <property type="entry name" value="PG_synth_SpoVB"/>
</dbReference>
<keyword evidence="3 6" id="KW-0812">Transmembrane</keyword>
<keyword evidence="5 6" id="KW-0472">Membrane</keyword>
<sequence length="535" mass="58790">MSRLLRGTLILSAATFFSKFIGLIFVIPFTNLVEEQGMALYGYAYIPYTILLSISTMGVPLAVSKFVSKYNALGDYAAGRKLLKSGLLVMTLTGTLAFIILYMLAPILAHQIIDEKGGQGNSIEDITLVIRMVSTALIVVPSMSLIRGYFQGFQSMGPTAVSQVVEQIVRIVFILVGSFVVINLMNGEITTAVALSTFAATLGAVAGLAVLIWYWIKRKPHLDKMYRESKSVADISLKDIYKETIKYAIPFVAVGLAIPLYQMVDQFTIVNTLKKMDYTLKEAESVFAIITQIAHKLVMIPVSLATALALTLIPVITKSFTQNDDEILHKQITQTFQMVLFLTAPAAIGLTVLAYPAYGALFGLSSMETGGYYLQWYAPTALWFAMFTVTAALLQGLNQQRYAFISLSAGFLAKLILNKPLLLLFGGTGSVIATDIGYTLSILFNLYIIKKYSGFSFKWVYRRTVLITLFCAAMAVTVMIVSALLGETNTRLDTIIKLTIGILTGGAVYVFLSHRSGLLNIILGDRIPFLKRRNK</sequence>
<name>A0ABR8SH73_9BACL</name>
<evidence type="ECO:0000256" key="1">
    <source>
        <dbReference type="ARBA" id="ARBA00004651"/>
    </source>
</evidence>
<feature type="transmembrane region" description="Helical" evidence="6">
    <location>
        <begin position="460"/>
        <end position="483"/>
    </location>
</feature>
<keyword evidence="4 6" id="KW-1133">Transmembrane helix</keyword>
<evidence type="ECO:0000256" key="4">
    <source>
        <dbReference type="ARBA" id="ARBA00022989"/>
    </source>
</evidence>
<feature type="transmembrane region" description="Helical" evidence="6">
    <location>
        <begin position="423"/>
        <end position="448"/>
    </location>
</feature>
<feature type="transmembrane region" description="Helical" evidence="6">
    <location>
        <begin position="495"/>
        <end position="512"/>
    </location>
</feature>
<gene>
    <name evidence="7" type="ORF">H9648_01390</name>
</gene>
<feature type="transmembrane region" description="Helical" evidence="6">
    <location>
        <begin position="167"/>
        <end position="186"/>
    </location>
</feature>
<proteinExistence type="predicted"/>
<dbReference type="RefSeq" id="WP_191752000.1">
    <property type="nucleotide sequence ID" value="NZ_JACSQM010000001.1"/>
</dbReference>
<feature type="transmembrane region" description="Helical" evidence="6">
    <location>
        <begin position="297"/>
        <end position="317"/>
    </location>
</feature>
<dbReference type="PANTHER" id="PTHR30250:SF21">
    <property type="entry name" value="LIPID II FLIPPASE MURJ"/>
    <property type="match status" value="1"/>
</dbReference>
<feature type="transmembrane region" description="Helical" evidence="6">
    <location>
        <begin position="376"/>
        <end position="394"/>
    </location>
</feature>
<comment type="subcellular location">
    <subcellularLocation>
        <location evidence="1">Cell membrane</location>
        <topology evidence="1">Multi-pass membrane protein</topology>
    </subcellularLocation>
</comment>
<feature type="transmembrane region" description="Helical" evidence="6">
    <location>
        <begin position="338"/>
        <end position="364"/>
    </location>
</feature>
<keyword evidence="2" id="KW-1003">Cell membrane</keyword>
<reference evidence="7 8" key="1">
    <citation type="submission" date="2020-08" db="EMBL/GenBank/DDBJ databases">
        <title>A Genomic Blueprint of the Chicken Gut Microbiome.</title>
        <authorList>
            <person name="Gilroy R."/>
            <person name="Ravi A."/>
            <person name="Getino M."/>
            <person name="Pursley I."/>
            <person name="Horton D.L."/>
            <person name="Alikhan N.-F."/>
            <person name="Baker D."/>
            <person name="Gharbi K."/>
            <person name="Hall N."/>
            <person name="Watson M."/>
            <person name="Adriaenssens E.M."/>
            <person name="Foster-Nyarko E."/>
            <person name="Jarju S."/>
            <person name="Secka A."/>
            <person name="Antonio M."/>
            <person name="Oren A."/>
            <person name="Chaudhuri R."/>
            <person name="La Ragione R.M."/>
            <person name="Hildebrand F."/>
            <person name="Pallen M.J."/>
        </authorList>
    </citation>
    <scope>NUCLEOTIDE SEQUENCE [LARGE SCALE GENOMIC DNA]</scope>
    <source>
        <strain evidence="7 8">Sa2CUA10</strain>
    </source>
</reference>
<feature type="transmembrane region" description="Helical" evidence="6">
    <location>
        <begin position="247"/>
        <end position="264"/>
    </location>
</feature>
<evidence type="ECO:0000256" key="5">
    <source>
        <dbReference type="ARBA" id="ARBA00023136"/>
    </source>
</evidence>
<evidence type="ECO:0000256" key="3">
    <source>
        <dbReference type="ARBA" id="ARBA00022692"/>
    </source>
</evidence>
<feature type="transmembrane region" description="Helical" evidence="6">
    <location>
        <begin position="128"/>
        <end position="146"/>
    </location>
</feature>
<accession>A0ABR8SH73</accession>
<dbReference type="Pfam" id="PF01943">
    <property type="entry name" value="Polysacc_synt"/>
    <property type="match status" value="1"/>
</dbReference>
<keyword evidence="8" id="KW-1185">Reference proteome</keyword>
<evidence type="ECO:0000313" key="8">
    <source>
        <dbReference type="Proteomes" id="UP000603641"/>
    </source>
</evidence>
<evidence type="ECO:0000256" key="6">
    <source>
        <dbReference type="SAM" id="Phobius"/>
    </source>
</evidence>
<evidence type="ECO:0000256" key="2">
    <source>
        <dbReference type="ARBA" id="ARBA00022475"/>
    </source>
</evidence>
<protein>
    <submittedName>
        <fullName evidence="7">Polysaccharide biosynthesis protein</fullName>
    </submittedName>
</protein>
<dbReference type="InterPro" id="IPR002797">
    <property type="entry name" value="Polysacc_synth"/>
</dbReference>
<evidence type="ECO:0000313" key="7">
    <source>
        <dbReference type="EMBL" id="MBD7962689.1"/>
    </source>
</evidence>
<feature type="transmembrane region" description="Helical" evidence="6">
    <location>
        <begin position="9"/>
        <end position="33"/>
    </location>
</feature>
<dbReference type="PIRSF" id="PIRSF038958">
    <property type="entry name" value="PG_synth_SpoVB"/>
    <property type="match status" value="1"/>
</dbReference>
<dbReference type="InterPro" id="IPR050833">
    <property type="entry name" value="Poly_Biosynth_Transport"/>
</dbReference>
<organism evidence="7 8">
    <name type="scientific">Fictibacillus norfolkensis</name>
    <dbReference type="NCBI Taxonomy" id="2762233"/>
    <lineage>
        <taxon>Bacteria</taxon>
        <taxon>Bacillati</taxon>
        <taxon>Bacillota</taxon>
        <taxon>Bacilli</taxon>
        <taxon>Bacillales</taxon>
        <taxon>Fictibacillaceae</taxon>
        <taxon>Fictibacillus</taxon>
    </lineage>
</organism>